<dbReference type="InterPro" id="IPR050275">
    <property type="entry name" value="PGM_Phosphatase"/>
</dbReference>
<evidence type="ECO:0000313" key="2">
    <source>
        <dbReference type="Proteomes" id="UP000295416"/>
    </source>
</evidence>
<organism evidence="1 2">
    <name type="scientific">Scopulibacillus darangshiensis</name>
    <dbReference type="NCBI Taxonomy" id="442528"/>
    <lineage>
        <taxon>Bacteria</taxon>
        <taxon>Bacillati</taxon>
        <taxon>Bacillota</taxon>
        <taxon>Bacilli</taxon>
        <taxon>Bacillales</taxon>
        <taxon>Sporolactobacillaceae</taxon>
        <taxon>Scopulibacillus</taxon>
    </lineage>
</organism>
<keyword evidence="2" id="KW-1185">Reference proteome</keyword>
<dbReference type="InterPro" id="IPR029033">
    <property type="entry name" value="His_PPase_superfam"/>
</dbReference>
<sequence length="191" mass="22086">MELVFIRHGQGEHTLDLPHSLQIENPSLTAEGAEQARLLRYQKPLTNKDIIMISPIRRTLQTASIWSENINCRKIVNPLVSPRVFPIHKESDTLPCDKIMDLEVIKNDFPTYEIEMNLPLNLWTEGINVLSESEFLILAKEFISYCKQFQKEKIYLVSHDGTITSYRQMLSGKKLTREDFPKETGCFEISC</sequence>
<proteinExistence type="predicted"/>
<dbReference type="PANTHER" id="PTHR48100:SF1">
    <property type="entry name" value="HISTIDINE PHOSPHATASE FAMILY PROTEIN-RELATED"/>
    <property type="match status" value="1"/>
</dbReference>
<dbReference type="Gene3D" id="3.40.50.1240">
    <property type="entry name" value="Phosphoglycerate mutase-like"/>
    <property type="match status" value="1"/>
</dbReference>
<dbReference type="InterPro" id="IPR013078">
    <property type="entry name" value="His_Pase_superF_clade-1"/>
</dbReference>
<dbReference type="OrthoDB" id="2435937at2"/>
<dbReference type="RefSeq" id="WP_132746404.1">
    <property type="nucleotide sequence ID" value="NZ_SLXK01000016.1"/>
</dbReference>
<gene>
    <name evidence="1" type="ORF">EV207_11654</name>
</gene>
<dbReference type="AlphaFoldDB" id="A0A4R2P298"/>
<dbReference type="Proteomes" id="UP000295416">
    <property type="component" value="Unassembled WGS sequence"/>
</dbReference>
<comment type="caution">
    <text evidence="1">The sequence shown here is derived from an EMBL/GenBank/DDBJ whole genome shotgun (WGS) entry which is preliminary data.</text>
</comment>
<dbReference type="CDD" id="cd07040">
    <property type="entry name" value="HP"/>
    <property type="match status" value="1"/>
</dbReference>
<dbReference type="GO" id="GO:0005737">
    <property type="term" value="C:cytoplasm"/>
    <property type="evidence" value="ECO:0007669"/>
    <property type="project" value="TreeGrafter"/>
</dbReference>
<dbReference type="EMBL" id="SLXK01000016">
    <property type="protein sequence ID" value="TCP28742.1"/>
    <property type="molecule type" value="Genomic_DNA"/>
</dbReference>
<dbReference type="PANTHER" id="PTHR48100">
    <property type="entry name" value="BROAD-SPECIFICITY PHOSPHATASE YOR283W-RELATED"/>
    <property type="match status" value="1"/>
</dbReference>
<reference evidence="1 2" key="1">
    <citation type="submission" date="2019-03" db="EMBL/GenBank/DDBJ databases">
        <title>Genomic Encyclopedia of Type Strains, Phase IV (KMG-IV): sequencing the most valuable type-strain genomes for metagenomic binning, comparative biology and taxonomic classification.</title>
        <authorList>
            <person name="Goeker M."/>
        </authorList>
    </citation>
    <scope>NUCLEOTIDE SEQUENCE [LARGE SCALE GENOMIC DNA]</scope>
    <source>
        <strain evidence="1 2">DSM 19377</strain>
    </source>
</reference>
<dbReference type="Pfam" id="PF00300">
    <property type="entry name" value="His_Phos_1"/>
    <property type="match status" value="1"/>
</dbReference>
<protein>
    <submittedName>
        <fullName evidence="1">Broad specificity phosphatase PhoE</fullName>
    </submittedName>
</protein>
<dbReference type="SUPFAM" id="SSF53254">
    <property type="entry name" value="Phosphoglycerate mutase-like"/>
    <property type="match status" value="1"/>
</dbReference>
<dbReference type="GO" id="GO:0016791">
    <property type="term" value="F:phosphatase activity"/>
    <property type="evidence" value="ECO:0007669"/>
    <property type="project" value="TreeGrafter"/>
</dbReference>
<accession>A0A4R2P298</accession>
<dbReference type="SMART" id="SM00855">
    <property type="entry name" value="PGAM"/>
    <property type="match status" value="1"/>
</dbReference>
<evidence type="ECO:0000313" key="1">
    <source>
        <dbReference type="EMBL" id="TCP28742.1"/>
    </source>
</evidence>
<name>A0A4R2P298_9BACL</name>